<dbReference type="OrthoDB" id="201621at2759"/>
<dbReference type="GO" id="GO:0009249">
    <property type="term" value="P:protein lipoylation"/>
    <property type="evidence" value="ECO:0007669"/>
    <property type="project" value="InterPro"/>
</dbReference>
<dbReference type="GO" id="GO:0005739">
    <property type="term" value="C:mitochondrion"/>
    <property type="evidence" value="ECO:0007669"/>
    <property type="project" value="TreeGrafter"/>
</dbReference>
<dbReference type="SUPFAM" id="SSF55681">
    <property type="entry name" value="Class II aaRS and biotin synthetases"/>
    <property type="match status" value="1"/>
</dbReference>
<feature type="domain" description="BPL/LPL catalytic" evidence="6">
    <location>
        <begin position="77"/>
        <end position="279"/>
    </location>
</feature>
<dbReference type="Gene3D" id="3.30.930.10">
    <property type="entry name" value="Bira Bifunctional Protein, Domain 2"/>
    <property type="match status" value="1"/>
</dbReference>
<protein>
    <recommendedName>
        <fullName evidence="4">Putative lipoate-protein ligase A</fullName>
    </recommendedName>
</protein>
<organism evidence="7 8">
    <name type="scientific">Trichoderma citrinoviride</name>
    <dbReference type="NCBI Taxonomy" id="58853"/>
    <lineage>
        <taxon>Eukaryota</taxon>
        <taxon>Fungi</taxon>
        <taxon>Dikarya</taxon>
        <taxon>Ascomycota</taxon>
        <taxon>Pezizomycotina</taxon>
        <taxon>Sordariomycetes</taxon>
        <taxon>Hypocreomycetidae</taxon>
        <taxon>Hypocreales</taxon>
        <taxon>Hypocreaceae</taxon>
        <taxon>Trichoderma</taxon>
    </lineage>
</organism>
<evidence type="ECO:0000256" key="1">
    <source>
        <dbReference type="ARBA" id="ARBA00003253"/>
    </source>
</evidence>
<evidence type="ECO:0000256" key="5">
    <source>
        <dbReference type="SAM" id="MobiDB-lite"/>
    </source>
</evidence>
<sequence length="410" mass="45454">MKASRLLSRSTIPRLRTSSLSPLSPHPSPSPPAASPTSRFSTDAASHPSNRVQIHLSRSTDPLLNLSVEHRLLQTTPPDSTVLTLYINAPSIVFGRNQNPWLQVNLNRLAQIAQNPSAAGWTDAAIQLVRRRSGGGAVFHDAGNVNFSVICPPEQFDRNKHAEMVVRALKALSRPNTRVNERHDIVMDVASSNTEKAPFKVSGSAYKLTRLRSLHHGTCLLRSPNLSSISGLLRSPAQGYLDARGVDSVRSPVRNVDVDNGEFKDAVAREFESMYGEVQLRDEFDDAALQVEEVRKGYEELKSKSWTWGQTPRFTFSTHPTQEDPRPRAELPFDLNMRLVANHGVIEDMDIKHRNGATVDGLDASVLHGTRVWEIEDWASSLARAGLGSSLSEEAGQWLNHMFGTEYTRM</sequence>
<evidence type="ECO:0000259" key="6">
    <source>
        <dbReference type="PROSITE" id="PS51733"/>
    </source>
</evidence>
<comment type="pathway">
    <text evidence="2">Protein modification; protein lipoylation via exogenous pathway; protein N(6)-(lipoyl)lysine from lipoate: step 2/2.</text>
</comment>
<feature type="region of interest" description="Disordered" evidence="5">
    <location>
        <begin position="1"/>
        <end position="50"/>
    </location>
</feature>
<gene>
    <name evidence="7" type="ORF">BBK36DRAFT_1161637</name>
</gene>
<comment type="function">
    <text evidence="1">Catalyzes both the ATP-dependent activation of exogenously supplied lipoate to lipoyl-AMP and the transfer of the activated lipoyl onto the lipoyl domains of lipoate-dependent enzymes.</text>
</comment>
<feature type="compositionally biased region" description="Low complexity" evidence="5">
    <location>
        <begin position="13"/>
        <end position="23"/>
    </location>
</feature>
<dbReference type="RefSeq" id="XP_024747005.1">
    <property type="nucleotide sequence ID" value="XM_024894386.1"/>
</dbReference>
<dbReference type="InterPro" id="IPR045864">
    <property type="entry name" value="aa-tRNA-synth_II/BPL/LPL"/>
</dbReference>
<keyword evidence="8" id="KW-1185">Reference proteome</keyword>
<evidence type="ECO:0000256" key="4">
    <source>
        <dbReference type="ARBA" id="ARBA00015925"/>
    </source>
</evidence>
<dbReference type="GeneID" id="36602504"/>
<dbReference type="UniPathway" id="UPA00537">
    <property type="reaction ID" value="UER00595"/>
</dbReference>
<dbReference type="CDD" id="cd16443">
    <property type="entry name" value="LplA"/>
    <property type="match status" value="1"/>
</dbReference>
<dbReference type="AlphaFoldDB" id="A0A2T4B2Y2"/>
<dbReference type="PANTHER" id="PTHR12561:SF3">
    <property type="entry name" value="LIPOYLTRANSFERASE 1, MITOCHONDRIAL"/>
    <property type="match status" value="1"/>
</dbReference>
<proteinExistence type="inferred from homology"/>
<comment type="similarity">
    <text evidence="3">Belongs to the LplA family.</text>
</comment>
<dbReference type="Proteomes" id="UP000241546">
    <property type="component" value="Unassembled WGS sequence"/>
</dbReference>
<dbReference type="PANTHER" id="PTHR12561">
    <property type="entry name" value="LIPOATE-PROTEIN LIGASE"/>
    <property type="match status" value="1"/>
</dbReference>
<reference evidence="8" key="1">
    <citation type="submission" date="2016-07" db="EMBL/GenBank/DDBJ databases">
        <title>Multiple horizontal gene transfer events from other fungi enriched the ability of initially mycotrophic Trichoderma (Ascomycota) to feed on dead plant biomass.</title>
        <authorList>
            <consortium name="DOE Joint Genome Institute"/>
            <person name="Atanasova L."/>
            <person name="Chenthamara K."/>
            <person name="Zhang J."/>
            <person name="Grujic M."/>
            <person name="Henrissat B."/>
            <person name="Kuo A."/>
            <person name="Aerts A."/>
            <person name="Salamov A."/>
            <person name="Lipzen A."/>
            <person name="Labutti K."/>
            <person name="Barry K."/>
            <person name="Miao Y."/>
            <person name="Rahimi M.J."/>
            <person name="Shen Q."/>
            <person name="Grigoriev I.V."/>
            <person name="Kubicek C.P."/>
            <person name="Druzhinina I.S."/>
        </authorList>
    </citation>
    <scope>NUCLEOTIDE SEQUENCE [LARGE SCALE GENOMIC DNA]</scope>
    <source>
        <strain evidence="8">TUCIM 6016</strain>
    </source>
</reference>
<dbReference type="GO" id="GO:0017118">
    <property type="term" value="F:lipoyltransferase activity"/>
    <property type="evidence" value="ECO:0007669"/>
    <property type="project" value="TreeGrafter"/>
</dbReference>
<dbReference type="InterPro" id="IPR004143">
    <property type="entry name" value="BPL_LPL_catalytic"/>
</dbReference>
<dbReference type="InterPro" id="IPR004562">
    <property type="entry name" value="LipoylTrfase_LipoateP_Ligase"/>
</dbReference>
<dbReference type="EMBL" id="KZ680218">
    <property type="protein sequence ID" value="PTB63685.1"/>
    <property type="molecule type" value="Genomic_DNA"/>
</dbReference>
<feature type="compositionally biased region" description="Pro residues" evidence="5">
    <location>
        <begin position="24"/>
        <end position="34"/>
    </location>
</feature>
<dbReference type="Pfam" id="PF21948">
    <property type="entry name" value="LplA-B_cat"/>
    <property type="match status" value="1"/>
</dbReference>
<evidence type="ECO:0000313" key="8">
    <source>
        <dbReference type="Proteomes" id="UP000241546"/>
    </source>
</evidence>
<accession>A0A2T4B2Y2</accession>
<evidence type="ECO:0000256" key="3">
    <source>
        <dbReference type="ARBA" id="ARBA00008242"/>
    </source>
</evidence>
<name>A0A2T4B2Y2_9HYPO</name>
<evidence type="ECO:0000256" key="2">
    <source>
        <dbReference type="ARBA" id="ARBA00005085"/>
    </source>
</evidence>
<dbReference type="PROSITE" id="PS51733">
    <property type="entry name" value="BPL_LPL_CATALYTIC"/>
    <property type="match status" value="1"/>
</dbReference>
<evidence type="ECO:0000313" key="7">
    <source>
        <dbReference type="EMBL" id="PTB63685.1"/>
    </source>
</evidence>